<proteinExistence type="predicted"/>
<reference evidence="1 2" key="1">
    <citation type="journal article" date="2020" name="Cell">
        <title>Large-Scale Comparative Analyses of Tick Genomes Elucidate Their Genetic Diversity and Vector Capacities.</title>
        <authorList>
            <consortium name="Tick Genome and Microbiome Consortium (TIGMIC)"/>
            <person name="Jia N."/>
            <person name="Wang J."/>
            <person name="Shi W."/>
            <person name="Du L."/>
            <person name="Sun Y."/>
            <person name="Zhan W."/>
            <person name="Jiang J.F."/>
            <person name="Wang Q."/>
            <person name="Zhang B."/>
            <person name="Ji P."/>
            <person name="Bell-Sakyi L."/>
            <person name="Cui X.M."/>
            <person name="Yuan T.T."/>
            <person name="Jiang B.G."/>
            <person name="Yang W.F."/>
            <person name="Lam T.T."/>
            <person name="Chang Q.C."/>
            <person name="Ding S.J."/>
            <person name="Wang X.J."/>
            <person name="Zhu J.G."/>
            <person name="Ruan X.D."/>
            <person name="Zhao L."/>
            <person name="Wei J.T."/>
            <person name="Ye R.Z."/>
            <person name="Que T.C."/>
            <person name="Du C.H."/>
            <person name="Zhou Y.H."/>
            <person name="Cheng J.X."/>
            <person name="Dai P.F."/>
            <person name="Guo W.B."/>
            <person name="Han X.H."/>
            <person name="Huang E.J."/>
            <person name="Li L.F."/>
            <person name="Wei W."/>
            <person name="Gao Y.C."/>
            <person name="Liu J.Z."/>
            <person name="Shao H.Z."/>
            <person name="Wang X."/>
            <person name="Wang C.C."/>
            <person name="Yang T.C."/>
            <person name="Huo Q.B."/>
            <person name="Li W."/>
            <person name="Chen H.Y."/>
            <person name="Chen S.E."/>
            <person name="Zhou L.G."/>
            <person name="Ni X.B."/>
            <person name="Tian J.H."/>
            <person name="Sheng Y."/>
            <person name="Liu T."/>
            <person name="Pan Y.S."/>
            <person name="Xia L.Y."/>
            <person name="Li J."/>
            <person name="Zhao F."/>
            <person name="Cao W.C."/>
        </authorList>
    </citation>
    <scope>NUCLEOTIDE SEQUENCE [LARGE SCALE GENOMIC DNA]</scope>
    <source>
        <strain evidence="1">HaeL-2018</strain>
    </source>
</reference>
<accession>A0A9J6FY75</accession>
<keyword evidence="2" id="KW-1185">Reference proteome</keyword>
<comment type="caution">
    <text evidence="1">The sequence shown here is derived from an EMBL/GenBank/DDBJ whole genome shotgun (WGS) entry which is preliminary data.</text>
</comment>
<dbReference type="VEuPathDB" id="VectorBase:HLOH_061783"/>
<evidence type="ECO:0000313" key="2">
    <source>
        <dbReference type="Proteomes" id="UP000821853"/>
    </source>
</evidence>
<dbReference type="AlphaFoldDB" id="A0A9J6FY75"/>
<gene>
    <name evidence="1" type="ORF">HPB48_022467</name>
</gene>
<evidence type="ECO:0000313" key="1">
    <source>
        <dbReference type="EMBL" id="KAH9367289.1"/>
    </source>
</evidence>
<dbReference type="OrthoDB" id="426210at2759"/>
<sequence length="150" mass="17281">MLSNFCIGSLEAVTESLVNIDSFHPPFVVTFNATFYQRVLTSKLVYCYTKGNYFNLYKHVESYTWSEVYATSDADKAATELSRLIKEAIDQHIPKRQFISGHFPTWFSKELKTALHKKGNVSQSFPGNWVTFWYAKVSGRFRSRKKANAT</sequence>
<dbReference type="Proteomes" id="UP000821853">
    <property type="component" value="Chromosome 2"/>
</dbReference>
<dbReference type="EMBL" id="JABSTR010000004">
    <property type="protein sequence ID" value="KAH9367289.1"/>
    <property type="molecule type" value="Genomic_DNA"/>
</dbReference>
<organism evidence="1 2">
    <name type="scientific">Haemaphysalis longicornis</name>
    <name type="common">Bush tick</name>
    <dbReference type="NCBI Taxonomy" id="44386"/>
    <lineage>
        <taxon>Eukaryota</taxon>
        <taxon>Metazoa</taxon>
        <taxon>Ecdysozoa</taxon>
        <taxon>Arthropoda</taxon>
        <taxon>Chelicerata</taxon>
        <taxon>Arachnida</taxon>
        <taxon>Acari</taxon>
        <taxon>Parasitiformes</taxon>
        <taxon>Ixodida</taxon>
        <taxon>Ixodoidea</taxon>
        <taxon>Ixodidae</taxon>
        <taxon>Haemaphysalinae</taxon>
        <taxon>Haemaphysalis</taxon>
    </lineage>
</organism>
<protein>
    <submittedName>
        <fullName evidence="1">Uncharacterized protein</fullName>
    </submittedName>
</protein>
<name>A0A9J6FY75_HAELO</name>